<accession>A0ACC0BXZ5</accession>
<proteinExistence type="predicted"/>
<dbReference type="EMBL" id="CM044702">
    <property type="protein sequence ID" value="KAI5677505.1"/>
    <property type="molecule type" value="Genomic_DNA"/>
</dbReference>
<reference evidence="2" key="1">
    <citation type="journal article" date="2023" name="Nat. Plants">
        <title>Single-cell RNA sequencing provides a high-resolution roadmap for understanding the multicellular compartmentation of specialized metabolism.</title>
        <authorList>
            <person name="Sun S."/>
            <person name="Shen X."/>
            <person name="Li Y."/>
            <person name="Li Y."/>
            <person name="Wang S."/>
            <person name="Li R."/>
            <person name="Zhang H."/>
            <person name="Shen G."/>
            <person name="Guo B."/>
            <person name="Wei J."/>
            <person name="Xu J."/>
            <person name="St-Pierre B."/>
            <person name="Chen S."/>
            <person name="Sun C."/>
        </authorList>
    </citation>
    <scope>NUCLEOTIDE SEQUENCE [LARGE SCALE GENOMIC DNA]</scope>
</reference>
<evidence type="ECO:0000313" key="2">
    <source>
        <dbReference type="Proteomes" id="UP001060085"/>
    </source>
</evidence>
<gene>
    <name evidence="1" type="ORF">M9H77_08455</name>
</gene>
<evidence type="ECO:0000313" key="1">
    <source>
        <dbReference type="EMBL" id="KAI5677505.1"/>
    </source>
</evidence>
<protein>
    <submittedName>
        <fullName evidence="1">Uncharacterized protein</fullName>
    </submittedName>
</protein>
<keyword evidence="2" id="KW-1185">Reference proteome</keyword>
<sequence length="235" mass="26564">MARAQRKKLKLQEDNGMLGYMMEALKSKVDEFEGQGEHLKLVTMFTIIEEQLRNQLRAFYIVWLGFEQYAHPLTFFQTNSSQGSIDSSNLLTIQPRETTQASKTINRERVSREKEREIEKGLPVTLVTAETDSEGAISDLLVAYSRRLDVVVSLLSDCSSSRFLLQVVSKPWFGSSTPATGQQSFGSERTFSKRKPKPGLNTPEEYPESWNGEVLKEKLGDAHSCLTLHLTDNVL</sequence>
<comment type="caution">
    <text evidence="1">The sequence shown here is derived from an EMBL/GenBank/DDBJ whole genome shotgun (WGS) entry which is preliminary data.</text>
</comment>
<organism evidence="1 2">
    <name type="scientific">Catharanthus roseus</name>
    <name type="common">Madagascar periwinkle</name>
    <name type="synonym">Vinca rosea</name>
    <dbReference type="NCBI Taxonomy" id="4058"/>
    <lineage>
        <taxon>Eukaryota</taxon>
        <taxon>Viridiplantae</taxon>
        <taxon>Streptophyta</taxon>
        <taxon>Embryophyta</taxon>
        <taxon>Tracheophyta</taxon>
        <taxon>Spermatophyta</taxon>
        <taxon>Magnoliopsida</taxon>
        <taxon>eudicotyledons</taxon>
        <taxon>Gunneridae</taxon>
        <taxon>Pentapetalae</taxon>
        <taxon>asterids</taxon>
        <taxon>lamiids</taxon>
        <taxon>Gentianales</taxon>
        <taxon>Apocynaceae</taxon>
        <taxon>Rauvolfioideae</taxon>
        <taxon>Vinceae</taxon>
        <taxon>Catharanthinae</taxon>
        <taxon>Catharanthus</taxon>
    </lineage>
</organism>
<dbReference type="Proteomes" id="UP001060085">
    <property type="component" value="Linkage Group LG02"/>
</dbReference>
<name>A0ACC0BXZ5_CATRO</name>